<name>A0A8H3TRI5_9TREE</name>
<evidence type="ECO:0000256" key="3">
    <source>
        <dbReference type="RuleBase" id="RU361235"/>
    </source>
</evidence>
<dbReference type="OrthoDB" id="408631at2759"/>
<dbReference type="InterPro" id="IPR050309">
    <property type="entry name" value="Type-B_Carboxylest/Lipase"/>
</dbReference>
<organism evidence="5 6">
    <name type="scientific">Naganishia liquefaciens</name>
    <dbReference type="NCBI Taxonomy" id="104408"/>
    <lineage>
        <taxon>Eukaryota</taxon>
        <taxon>Fungi</taxon>
        <taxon>Dikarya</taxon>
        <taxon>Basidiomycota</taxon>
        <taxon>Agaricomycotina</taxon>
        <taxon>Tremellomycetes</taxon>
        <taxon>Filobasidiales</taxon>
        <taxon>Filobasidiaceae</taxon>
        <taxon>Naganishia</taxon>
    </lineage>
</organism>
<dbReference type="Gene3D" id="3.40.50.1820">
    <property type="entry name" value="alpha/beta hydrolase"/>
    <property type="match status" value="1"/>
</dbReference>
<accession>A0A8H3TRI5</accession>
<evidence type="ECO:0000259" key="4">
    <source>
        <dbReference type="Pfam" id="PF00135"/>
    </source>
</evidence>
<evidence type="ECO:0000256" key="2">
    <source>
        <dbReference type="ARBA" id="ARBA00022801"/>
    </source>
</evidence>
<gene>
    <name evidence="5" type="ORF">NliqN6_2282</name>
</gene>
<dbReference type="PROSITE" id="PS00941">
    <property type="entry name" value="CARBOXYLESTERASE_B_2"/>
    <property type="match status" value="1"/>
</dbReference>
<reference evidence="5" key="1">
    <citation type="submission" date="2020-07" db="EMBL/GenBank/DDBJ databases">
        <title>Draft Genome Sequence of a Deep-Sea Yeast, Naganishia (Cryptococcus) liquefaciens strain N6.</title>
        <authorList>
            <person name="Han Y.W."/>
            <person name="Kajitani R."/>
            <person name="Morimoto H."/>
            <person name="Parhat M."/>
            <person name="Tsubouchi H."/>
            <person name="Bakenova O."/>
            <person name="Ogata M."/>
            <person name="Argunhan B."/>
            <person name="Aoki R."/>
            <person name="Kajiwara S."/>
            <person name="Itoh T."/>
            <person name="Iwasaki H."/>
        </authorList>
    </citation>
    <scope>NUCLEOTIDE SEQUENCE</scope>
    <source>
        <strain evidence="5">N6</strain>
    </source>
</reference>
<dbReference type="InterPro" id="IPR019826">
    <property type="entry name" value="Carboxylesterase_B_AS"/>
</dbReference>
<dbReference type="SUPFAM" id="SSF53474">
    <property type="entry name" value="alpha/beta-Hydrolases"/>
    <property type="match status" value="1"/>
</dbReference>
<dbReference type="PANTHER" id="PTHR11559">
    <property type="entry name" value="CARBOXYLESTERASE"/>
    <property type="match status" value="1"/>
</dbReference>
<comment type="caution">
    <text evidence="5">The sequence shown here is derived from an EMBL/GenBank/DDBJ whole genome shotgun (WGS) entry which is preliminary data.</text>
</comment>
<dbReference type="InterPro" id="IPR029058">
    <property type="entry name" value="AB_hydrolase_fold"/>
</dbReference>
<feature type="chain" id="PRO_5034969310" description="Carboxylic ester hydrolase" evidence="3">
    <location>
        <begin position="21"/>
        <end position="542"/>
    </location>
</feature>
<dbReference type="Pfam" id="PF00135">
    <property type="entry name" value="COesterase"/>
    <property type="match status" value="1"/>
</dbReference>
<dbReference type="PROSITE" id="PS00122">
    <property type="entry name" value="CARBOXYLESTERASE_B_1"/>
    <property type="match status" value="1"/>
</dbReference>
<dbReference type="GO" id="GO:0016787">
    <property type="term" value="F:hydrolase activity"/>
    <property type="evidence" value="ECO:0007669"/>
    <property type="project" value="UniProtKB-KW"/>
</dbReference>
<keyword evidence="2 3" id="KW-0378">Hydrolase</keyword>
<keyword evidence="6" id="KW-1185">Reference proteome</keyword>
<comment type="similarity">
    <text evidence="1 3">Belongs to the type-B carboxylesterase/lipase family.</text>
</comment>
<dbReference type="Proteomes" id="UP000620104">
    <property type="component" value="Unassembled WGS sequence"/>
</dbReference>
<feature type="signal peptide" evidence="3">
    <location>
        <begin position="1"/>
        <end position="20"/>
    </location>
</feature>
<dbReference type="AlphaFoldDB" id="A0A8H3TRI5"/>
<dbReference type="InterPro" id="IPR002018">
    <property type="entry name" value="CarbesteraseB"/>
</dbReference>
<keyword evidence="3" id="KW-0732">Signal</keyword>
<sequence length="542" mass="59609">MISSSLLLLATCALSQAVSAWQVELPYHVTVTPVENYVNASGKALDKPLLAYWAIPYAQPPVGKLRFQYPVPIKPGKPTTLSNTDYGLVCSQPTATPPVPQGEDCLTLSIFKPYTNSTEKLPVVIWTPGGAFNTGGGRGLNVPSMVGNAPQDFIGVSFNYRLGAFGFLPSSLTHRAGLLNIGLMDQKMAYEWVQQYIELFGGDPNKVTIFGESAGAHSVGAHIQHIGSEPDYKPPFNQVIMNSGGATARAWPNWTAPLYEYQTIQFLNMTGCNNGDDEKKTFKCLRGLDAEIIRNASATLYAEYNSPVIRWPFQPVVDYQYVKESPTKQWREGHFNKVPVLTGLNTNEGSIFIPQKYNFTTGADFRQYFATLFPLANSSVLDTIEALYPDPLTDPSSPYINSSFSPQWSRVSAAYGDYAYISTVKQNAIGVATADVPVWKYHFDYPGPAPSPVGVAHASELAYLSRVSTAPVAKVMNDYYTSFIVAGDPNALVPSDYPHWPAYNLTNPEELTFINPGAEVKPDSIRQKQMDFWLSIPEVPPH</sequence>
<dbReference type="InterPro" id="IPR019819">
    <property type="entry name" value="Carboxylesterase_B_CS"/>
</dbReference>
<evidence type="ECO:0000313" key="5">
    <source>
        <dbReference type="EMBL" id="GHJ85880.1"/>
    </source>
</evidence>
<evidence type="ECO:0000256" key="1">
    <source>
        <dbReference type="ARBA" id="ARBA00005964"/>
    </source>
</evidence>
<dbReference type="EMBL" id="BLZA01000016">
    <property type="protein sequence ID" value="GHJ85880.1"/>
    <property type="molecule type" value="Genomic_DNA"/>
</dbReference>
<feature type="domain" description="Carboxylesterase type B" evidence="4">
    <location>
        <begin position="47"/>
        <end position="533"/>
    </location>
</feature>
<dbReference type="EC" id="3.1.1.-" evidence="3"/>
<proteinExistence type="inferred from homology"/>
<protein>
    <recommendedName>
        <fullName evidence="3">Carboxylic ester hydrolase</fullName>
        <ecNumber evidence="3">3.1.1.-</ecNumber>
    </recommendedName>
</protein>
<evidence type="ECO:0000313" key="6">
    <source>
        <dbReference type="Proteomes" id="UP000620104"/>
    </source>
</evidence>